<keyword evidence="3" id="KW-0808">Transferase</keyword>
<name>A0A1M5QMA2_9FLAO</name>
<dbReference type="EMBL" id="FQWO01000008">
    <property type="protein sequence ID" value="SHH14703.1"/>
    <property type="molecule type" value="Genomic_DNA"/>
</dbReference>
<gene>
    <name evidence="2" type="ORF">BC624_11334</name>
    <name evidence="3" type="ORF">SAMN05443373_10841</name>
</gene>
<evidence type="ECO:0000313" key="5">
    <source>
        <dbReference type="Proteomes" id="UP000237771"/>
    </source>
</evidence>
<dbReference type="EMBL" id="PVUB01000013">
    <property type="protein sequence ID" value="PRZ20074.1"/>
    <property type="molecule type" value="Genomic_DNA"/>
</dbReference>
<evidence type="ECO:0000259" key="1">
    <source>
        <dbReference type="Pfam" id="PF00535"/>
    </source>
</evidence>
<dbReference type="Pfam" id="PF00535">
    <property type="entry name" value="Glycos_transf_2"/>
    <property type="match status" value="1"/>
</dbReference>
<dbReference type="InterPro" id="IPR029044">
    <property type="entry name" value="Nucleotide-diphossugar_trans"/>
</dbReference>
<dbReference type="OrthoDB" id="9771846at2"/>
<reference evidence="4" key="1">
    <citation type="submission" date="2016-11" db="EMBL/GenBank/DDBJ databases">
        <authorList>
            <person name="Varghese N."/>
            <person name="Submissions S."/>
        </authorList>
    </citation>
    <scope>NUCLEOTIDE SEQUENCE [LARGE SCALE GENOMIC DNA]</scope>
    <source>
        <strain evidence="4">DSM 19729</strain>
    </source>
</reference>
<evidence type="ECO:0000313" key="4">
    <source>
        <dbReference type="Proteomes" id="UP000184384"/>
    </source>
</evidence>
<dbReference type="InterPro" id="IPR001173">
    <property type="entry name" value="Glyco_trans_2-like"/>
</dbReference>
<evidence type="ECO:0000313" key="3">
    <source>
        <dbReference type="EMBL" id="SHH14703.1"/>
    </source>
</evidence>
<dbReference type="SUPFAM" id="SSF53448">
    <property type="entry name" value="Nucleotide-diphospho-sugar transferases"/>
    <property type="match status" value="1"/>
</dbReference>
<dbReference type="RefSeq" id="WP_072944322.1">
    <property type="nucleotide sequence ID" value="NZ_FQWO01000008.1"/>
</dbReference>
<keyword evidence="5" id="KW-1185">Reference proteome</keyword>
<evidence type="ECO:0000313" key="2">
    <source>
        <dbReference type="EMBL" id="PRZ20074.1"/>
    </source>
</evidence>
<dbReference type="Gene3D" id="3.90.550.10">
    <property type="entry name" value="Spore Coat Polysaccharide Biosynthesis Protein SpsA, Chain A"/>
    <property type="match status" value="1"/>
</dbReference>
<proteinExistence type="predicted"/>
<accession>A0A1M5QMA2</accession>
<dbReference type="Proteomes" id="UP000237771">
    <property type="component" value="Unassembled WGS sequence"/>
</dbReference>
<reference evidence="2 5" key="3">
    <citation type="submission" date="2018-03" db="EMBL/GenBank/DDBJ databases">
        <title>Genomic Encyclopedia of Archaeal and Bacterial Type Strains, Phase II (KMG-II): from individual species to whole genera.</title>
        <authorList>
            <person name="Goeker M."/>
        </authorList>
    </citation>
    <scope>NUCLEOTIDE SEQUENCE [LARGE SCALE GENOMIC DNA]</scope>
    <source>
        <strain evidence="2 5">DSM 17797</strain>
    </source>
</reference>
<sequence length="261" mass="30657">MNKISVVIRNKNQAEALEFLLKNLTERYHEDIDEIIVIDNISNDNSEQVVNKYGAKLVQIKKFSYGVSANLAAESASNEIVVIFSSHAYPVSHDFFKLISKKFEENINLAGLRCLHNKNDFRNYINNISSRTDPNKSGLIFCGSAFSKKIWELHKFKDDIQTMEDKEWSLRVIKNGFDIDFSASIFCYDIVRDHKQIFFRFKNEVIGGYQLWHTQYSYKRAIKGLIGTIFKLFKTFLIELYFAFKRFFFLLRFLSNKPEKF</sequence>
<feature type="domain" description="Glycosyltransferase 2-like" evidence="1">
    <location>
        <begin position="5"/>
        <end position="128"/>
    </location>
</feature>
<protein>
    <submittedName>
        <fullName evidence="3">Glycosyl transferase family 2</fullName>
    </submittedName>
</protein>
<dbReference type="GO" id="GO:0016740">
    <property type="term" value="F:transferase activity"/>
    <property type="evidence" value="ECO:0007669"/>
    <property type="project" value="UniProtKB-KW"/>
</dbReference>
<dbReference type="Proteomes" id="UP000184384">
    <property type="component" value="Unassembled WGS sequence"/>
</dbReference>
<organism evidence="3 4">
    <name type="scientific">Flavobacterium granuli</name>
    <dbReference type="NCBI Taxonomy" id="280093"/>
    <lineage>
        <taxon>Bacteria</taxon>
        <taxon>Pseudomonadati</taxon>
        <taxon>Bacteroidota</taxon>
        <taxon>Flavobacteriia</taxon>
        <taxon>Flavobacteriales</taxon>
        <taxon>Flavobacteriaceae</taxon>
        <taxon>Flavobacterium</taxon>
    </lineage>
</organism>
<reference evidence="3" key="2">
    <citation type="submission" date="2016-11" db="EMBL/GenBank/DDBJ databases">
        <authorList>
            <person name="Jaros S."/>
            <person name="Januszkiewicz K."/>
            <person name="Wedrychowicz H."/>
        </authorList>
    </citation>
    <scope>NUCLEOTIDE SEQUENCE [LARGE SCALE GENOMIC DNA]</scope>
    <source>
        <strain evidence="3">DSM 19729</strain>
    </source>
</reference>
<dbReference type="AlphaFoldDB" id="A0A1M5QMA2"/>
<dbReference type="STRING" id="280093.SAMN05443373_10841"/>